<accession>A0A9R1PUL2</accession>
<protein>
    <recommendedName>
        <fullName evidence="5">Caleosin</fullName>
    </recommendedName>
</protein>
<dbReference type="Pfam" id="PF05042">
    <property type="entry name" value="Caleosin"/>
    <property type="match status" value="1"/>
</dbReference>
<dbReference type="PANTHER" id="PTHR31495:SF14">
    <property type="entry name" value="CALEOSIN"/>
    <property type="match status" value="1"/>
</dbReference>
<comment type="similarity">
    <text evidence="1">Belongs to the caleosin family.</text>
</comment>
<sequence>MRTRHTPPPGFAAAAPPLPSPRIRRAQGQRIYSPTHTHHSSFHNARCDTETAIEPSAMAEEARAAGEEELSSVAEGAPVTARRPVRADLEKHIPKPYLARALVAPDVYHPGGSKEGGHQHQQRSVLQQHVAFFDMDGDGVIYPWETYRGLRALGFNMIVSVLIAIGIHTTLSYTTLPSWVPSLLFPIYIDNIHMAKHGSDTATYDSEGRYMPVNFENIFSKNARSSPDKLTFREIWMMTDGQRQANDPFGWVASKGEWMLLYMLAKDEEGNLPREAIRRCFDGSLFEFIADERRQPHGKHQ</sequence>
<gene>
    <name evidence="3" type="ORF">TRITD_2Bv1G189460</name>
</gene>
<evidence type="ECO:0000256" key="1">
    <source>
        <dbReference type="ARBA" id="ARBA00006765"/>
    </source>
</evidence>
<evidence type="ECO:0000313" key="4">
    <source>
        <dbReference type="Proteomes" id="UP000324705"/>
    </source>
</evidence>
<dbReference type="OMA" id="NGAMSYP"/>
<dbReference type="GO" id="GO:0004497">
    <property type="term" value="F:monooxygenase activity"/>
    <property type="evidence" value="ECO:0007669"/>
    <property type="project" value="TreeGrafter"/>
</dbReference>
<dbReference type="EMBL" id="LT934114">
    <property type="protein sequence ID" value="VAH49954.1"/>
    <property type="molecule type" value="Genomic_DNA"/>
</dbReference>
<evidence type="ECO:0000313" key="3">
    <source>
        <dbReference type="EMBL" id="VAH49954.1"/>
    </source>
</evidence>
<dbReference type="Gramene" id="TRITD2Bv1G189460.1">
    <property type="protein sequence ID" value="TRITD2Bv1G189460.1"/>
    <property type="gene ID" value="TRITD2Bv1G189460"/>
</dbReference>
<proteinExistence type="inferred from homology"/>
<dbReference type="Proteomes" id="UP000324705">
    <property type="component" value="Chromosome 2B"/>
</dbReference>
<dbReference type="AlphaFoldDB" id="A0A9R1PUL2"/>
<evidence type="ECO:0000256" key="2">
    <source>
        <dbReference type="SAM" id="MobiDB-lite"/>
    </source>
</evidence>
<name>A0A9R1PUL2_TRITD</name>
<feature type="compositionally biased region" description="Pro residues" evidence="2">
    <location>
        <begin position="1"/>
        <end position="20"/>
    </location>
</feature>
<organism evidence="3 4">
    <name type="scientific">Triticum turgidum subsp. durum</name>
    <name type="common">Durum wheat</name>
    <name type="synonym">Triticum durum</name>
    <dbReference type="NCBI Taxonomy" id="4567"/>
    <lineage>
        <taxon>Eukaryota</taxon>
        <taxon>Viridiplantae</taxon>
        <taxon>Streptophyta</taxon>
        <taxon>Embryophyta</taxon>
        <taxon>Tracheophyta</taxon>
        <taxon>Spermatophyta</taxon>
        <taxon>Magnoliopsida</taxon>
        <taxon>Liliopsida</taxon>
        <taxon>Poales</taxon>
        <taxon>Poaceae</taxon>
        <taxon>BOP clade</taxon>
        <taxon>Pooideae</taxon>
        <taxon>Triticodae</taxon>
        <taxon>Triticeae</taxon>
        <taxon>Triticinae</taxon>
        <taxon>Triticum</taxon>
    </lineage>
</organism>
<dbReference type="InterPro" id="IPR007736">
    <property type="entry name" value="Caleosin-related"/>
</dbReference>
<dbReference type="PANTHER" id="PTHR31495">
    <property type="entry name" value="PEROXYGENASE 3-RELATED"/>
    <property type="match status" value="1"/>
</dbReference>
<feature type="region of interest" description="Disordered" evidence="2">
    <location>
        <begin position="1"/>
        <end position="21"/>
    </location>
</feature>
<keyword evidence="4" id="KW-1185">Reference proteome</keyword>
<evidence type="ECO:0008006" key="5">
    <source>
        <dbReference type="Google" id="ProtNLM"/>
    </source>
</evidence>
<reference evidence="3 4" key="1">
    <citation type="submission" date="2017-09" db="EMBL/GenBank/DDBJ databases">
        <authorList>
            <consortium name="International Durum Wheat Genome Sequencing Consortium (IDWGSC)"/>
            <person name="Milanesi L."/>
        </authorList>
    </citation>
    <scope>NUCLEOTIDE SEQUENCE [LARGE SCALE GENOMIC DNA]</scope>
    <source>
        <strain evidence="4">cv. Svevo</strain>
    </source>
</reference>
<dbReference type="GO" id="GO:0005509">
    <property type="term" value="F:calcium ion binding"/>
    <property type="evidence" value="ECO:0007669"/>
    <property type="project" value="TreeGrafter"/>
</dbReference>